<dbReference type="Gene3D" id="3.40.50.10330">
    <property type="entry name" value="Probable inorganic polyphosphate/atp-NAD kinase, domain 1"/>
    <property type="match status" value="2"/>
</dbReference>
<keyword evidence="4" id="KW-0418">Kinase</keyword>
<feature type="compositionally biased region" description="Polar residues" evidence="7">
    <location>
        <begin position="585"/>
        <end position="596"/>
    </location>
</feature>
<dbReference type="FunFam" id="2.60.200.30:FF:000003">
    <property type="entry name" value="NAD kinase b"/>
    <property type="match status" value="1"/>
</dbReference>
<keyword evidence="5" id="KW-0521">NADP</keyword>
<dbReference type="Proteomes" id="UP001059596">
    <property type="component" value="Unassembled WGS sequence"/>
</dbReference>
<evidence type="ECO:0000256" key="7">
    <source>
        <dbReference type="SAM" id="MobiDB-lite"/>
    </source>
</evidence>
<keyword evidence="9" id="KW-1185">Reference proteome</keyword>
<dbReference type="InterPro" id="IPR017437">
    <property type="entry name" value="ATP-NAD_kinase_PpnK-typ_C"/>
</dbReference>
<dbReference type="EC" id="2.7.1.23" evidence="2"/>
<dbReference type="InterPro" id="IPR016064">
    <property type="entry name" value="NAD/diacylglycerol_kinase_sf"/>
</dbReference>
<dbReference type="GO" id="GO:0003951">
    <property type="term" value="F:NAD+ kinase activity"/>
    <property type="evidence" value="ECO:0007669"/>
    <property type="project" value="UniProtKB-EC"/>
</dbReference>
<dbReference type="EMBL" id="JAMKOV010000012">
    <property type="protein sequence ID" value="KAI8037411.1"/>
    <property type="molecule type" value="Genomic_DNA"/>
</dbReference>
<keyword evidence="6" id="KW-0520">NAD</keyword>
<accession>A0A9P9YIH1</accession>
<protein>
    <recommendedName>
        <fullName evidence="2">NAD(+) kinase</fullName>
        <ecNumber evidence="2">2.7.1.23</ecNumber>
    </recommendedName>
</protein>
<dbReference type="SUPFAM" id="SSF111331">
    <property type="entry name" value="NAD kinase/diacylglycerol kinase-like"/>
    <property type="match status" value="2"/>
</dbReference>
<feature type="region of interest" description="Disordered" evidence="7">
    <location>
        <begin position="560"/>
        <end position="596"/>
    </location>
</feature>
<dbReference type="Gene3D" id="2.60.200.30">
    <property type="entry name" value="Probable inorganic polyphosphate/atp-NAD kinase, domain 2"/>
    <property type="match status" value="2"/>
</dbReference>
<keyword evidence="3" id="KW-0808">Transferase</keyword>
<dbReference type="PANTHER" id="PTHR20275">
    <property type="entry name" value="NAD KINASE"/>
    <property type="match status" value="1"/>
</dbReference>
<dbReference type="HAMAP" id="MF_00361">
    <property type="entry name" value="NAD_kinase"/>
    <property type="match status" value="1"/>
</dbReference>
<proteinExistence type="inferred from homology"/>
<feature type="compositionally biased region" description="Basic and acidic residues" evidence="7">
    <location>
        <begin position="118"/>
        <end position="128"/>
    </location>
</feature>
<comment type="caution">
    <text evidence="8">The sequence shown here is derived from an EMBL/GenBank/DDBJ whole genome shotgun (WGS) entry which is preliminary data.</text>
</comment>
<dbReference type="InterPro" id="IPR017438">
    <property type="entry name" value="ATP-NAD_kinase_N"/>
</dbReference>
<feature type="region of interest" description="Disordered" evidence="7">
    <location>
        <begin position="1"/>
        <end position="41"/>
    </location>
</feature>
<feature type="compositionally biased region" description="Low complexity" evidence="7">
    <location>
        <begin position="483"/>
        <end position="497"/>
    </location>
</feature>
<dbReference type="Pfam" id="PF20143">
    <property type="entry name" value="NAD_kinase_C"/>
    <property type="match status" value="2"/>
</dbReference>
<dbReference type="InterPro" id="IPR002504">
    <property type="entry name" value="NADK"/>
</dbReference>
<evidence type="ECO:0000256" key="1">
    <source>
        <dbReference type="ARBA" id="ARBA00010995"/>
    </source>
</evidence>
<sequence length="994" mass="110428">MREEDLQLARQMVANSSVSSSLEEENEGAAGTSPGNSPRPLRRVLDLSERRKQFRMACLSDIDLATLHENRLEQRWHYGLPNSQHIYQHHHDGFSLMTRHCLGRNLQRKLQPDLKGSSLERERGRARDNANGNGSASAMIMQIQDPASQRLTWYKPPLTVLVIKKVSDASVLAPFVQLVDWLLQEKNMVVWVESAVLEDALLNEDVRFKAIRDKLVTFKDGRDDLTDRIDFIVCLGGDGTLLYASLLFQQSVPPVMAFHLGSLGFLTPFRFDNFEEQLISVLEGHAALTLRSRLRCVVIDRGPSPYLSNIDLFLDGKYITSVQGDGLIVSTPTGSTAYAAAAGASMIHPSVPAIMVTPICPHSLSFRPIVVPAGVELKELFHGDSLRVTTSIYPVPCICAQDQISDWFASLADGLHWNVRKRQKCLDELSDLTASGSEDTLDEIENMKLYDVYQKATGTSVGSSSNGSYYDDHDNQLLHVNSGRQGSAAASSAPGPGINNGTASDDLQMRWWCRTNQYNDLLIRHNASLKRQRIMQNKASIASTKENDQTVASECLASSQEHHLAKSEEEPEDGYFDSTTRRTRSGTWPRTRSLNAPSPFQQFGPCGRIMKNSAMVMQIQDPASQRLTWYKPPLTVLVLLPFVQLVEWLVQEKRMVVWVESAVLEDKLLRDDVKLEQESSKFRQVHDDYAGVRARFLALREKLVTFKDGRDDLTDRIDFIVCLGGDGTLLYASQLFQQSVPPVTNVLEGHAALTLRSRLRCSIHRKGERRKESLLTAVGGNLLKPSLHRQLNYVELNNGQTGKSGCNNNNCPNNSILVVINRGPSPYLSNIDIFLDGKYITSVQGDGLIVSTPTGSTAYAAAAGASMIHPSVPAILVTPICPHSLSFRPIVVPAGVELKISISPDSRNTSRVSFDGRNDQELNHGDSLRVTTSIYPVPSICSQDQISDWFDSLAEGLHWNVRKRQKCLDELSDLTASGSEDTLDEFDNLKIYDA</sequence>
<evidence type="ECO:0000256" key="6">
    <source>
        <dbReference type="ARBA" id="ARBA00023027"/>
    </source>
</evidence>
<evidence type="ECO:0000256" key="4">
    <source>
        <dbReference type="ARBA" id="ARBA00022777"/>
    </source>
</evidence>
<reference evidence="8" key="1">
    <citation type="journal article" date="2023" name="Genome Biol. Evol.">
        <title>Long-read-based Genome Assembly of Drosophila gunungcola Reveals Fewer Chemosensory Genes in Flower-breeding Species.</title>
        <authorList>
            <person name="Negi A."/>
            <person name="Liao B.Y."/>
            <person name="Yeh S.D."/>
        </authorList>
    </citation>
    <scope>NUCLEOTIDE SEQUENCE</scope>
    <source>
        <strain evidence="8">Sukarami</strain>
    </source>
</reference>
<evidence type="ECO:0000313" key="9">
    <source>
        <dbReference type="Proteomes" id="UP001059596"/>
    </source>
</evidence>
<gene>
    <name evidence="8" type="ORF">M5D96_009546</name>
</gene>
<comment type="similarity">
    <text evidence="1">Belongs to the NAD kinase family.</text>
</comment>
<evidence type="ECO:0000256" key="2">
    <source>
        <dbReference type="ARBA" id="ARBA00012120"/>
    </source>
</evidence>
<dbReference type="PANTHER" id="PTHR20275:SF0">
    <property type="entry name" value="NAD KINASE"/>
    <property type="match status" value="1"/>
</dbReference>
<organism evidence="8 9">
    <name type="scientific">Drosophila gunungcola</name>
    <name type="common">fruit fly</name>
    <dbReference type="NCBI Taxonomy" id="103775"/>
    <lineage>
        <taxon>Eukaryota</taxon>
        <taxon>Metazoa</taxon>
        <taxon>Ecdysozoa</taxon>
        <taxon>Arthropoda</taxon>
        <taxon>Hexapoda</taxon>
        <taxon>Insecta</taxon>
        <taxon>Pterygota</taxon>
        <taxon>Neoptera</taxon>
        <taxon>Endopterygota</taxon>
        <taxon>Diptera</taxon>
        <taxon>Brachycera</taxon>
        <taxon>Muscomorpha</taxon>
        <taxon>Ephydroidea</taxon>
        <taxon>Drosophilidae</taxon>
        <taxon>Drosophila</taxon>
        <taxon>Sophophora</taxon>
    </lineage>
</organism>
<dbReference type="Pfam" id="PF01513">
    <property type="entry name" value="NAD_kinase"/>
    <property type="match status" value="2"/>
</dbReference>
<evidence type="ECO:0000313" key="8">
    <source>
        <dbReference type="EMBL" id="KAI8037411.1"/>
    </source>
</evidence>
<dbReference type="GO" id="GO:0019674">
    <property type="term" value="P:NAD+ metabolic process"/>
    <property type="evidence" value="ECO:0007669"/>
    <property type="project" value="InterPro"/>
</dbReference>
<evidence type="ECO:0000256" key="5">
    <source>
        <dbReference type="ARBA" id="ARBA00022857"/>
    </source>
</evidence>
<feature type="region of interest" description="Disordered" evidence="7">
    <location>
        <begin position="114"/>
        <end position="135"/>
    </location>
</feature>
<evidence type="ECO:0000256" key="3">
    <source>
        <dbReference type="ARBA" id="ARBA00022679"/>
    </source>
</evidence>
<name>A0A9P9YIH1_9MUSC</name>
<dbReference type="GO" id="GO:0006741">
    <property type="term" value="P:NADP+ biosynthetic process"/>
    <property type="evidence" value="ECO:0007669"/>
    <property type="project" value="InterPro"/>
</dbReference>
<dbReference type="AlphaFoldDB" id="A0A9P9YIH1"/>
<dbReference type="FunFam" id="3.40.50.10330:FF:000013">
    <property type="entry name" value="NAD kinase isoform X1"/>
    <property type="match status" value="1"/>
</dbReference>
<feature type="region of interest" description="Disordered" evidence="7">
    <location>
        <begin position="483"/>
        <end position="502"/>
    </location>
</feature>